<dbReference type="EMBL" id="JAEHOH010000001">
    <property type="protein sequence ID" value="MBK0417675.1"/>
    <property type="molecule type" value="Genomic_DNA"/>
</dbReference>
<proteinExistence type="predicted"/>
<dbReference type="PANTHER" id="PTHR43377:SF1">
    <property type="entry name" value="BILIVERDIN REDUCTASE A"/>
    <property type="match status" value="1"/>
</dbReference>
<evidence type="ECO:0000259" key="3">
    <source>
        <dbReference type="Pfam" id="PF22725"/>
    </source>
</evidence>
<protein>
    <submittedName>
        <fullName evidence="4">Gfo/Idh/MocA family oxidoreductase</fullName>
    </submittedName>
</protein>
<dbReference type="Proteomes" id="UP000608530">
    <property type="component" value="Unassembled WGS sequence"/>
</dbReference>
<dbReference type="Gene3D" id="3.30.360.10">
    <property type="entry name" value="Dihydrodipicolinate Reductase, domain 2"/>
    <property type="match status" value="1"/>
</dbReference>
<dbReference type="SUPFAM" id="SSF55347">
    <property type="entry name" value="Glyceraldehyde-3-phosphate dehydrogenase-like, C-terminal domain"/>
    <property type="match status" value="1"/>
</dbReference>
<reference evidence="4" key="1">
    <citation type="submission" date="2020-12" db="EMBL/GenBank/DDBJ databases">
        <title>Leucobacter sp. CAS1, isolated from Chromium sludge.</title>
        <authorList>
            <person name="Xu Z."/>
        </authorList>
    </citation>
    <scope>NUCLEOTIDE SEQUENCE</scope>
    <source>
        <strain evidence="4">CSA1</strain>
    </source>
</reference>
<dbReference type="RefSeq" id="WP_200112970.1">
    <property type="nucleotide sequence ID" value="NZ_JAEHOH010000001.1"/>
</dbReference>
<dbReference type="SUPFAM" id="SSF51735">
    <property type="entry name" value="NAD(P)-binding Rossmann-fold domains"/>
    <property type="match status" value="1"/>
</dbReference>
<dbReference type="Pfam" id="PF01408">
    <property type="entry name" value="GFO_IDH_MocA"/>
    <property type="match status" value="1"/>
</dbReference>
<evidence type="ECO:0000313" key="5">
    <source>
        <dbReference type="Proteomes" id="UP000608530"/>
    </source>
</evidence>
<dbReference type="InterPro" id="IPR036291">
    <property type="entry name" value="NAD(P)-bd_dom_sf"/>
</dbReference>
<dbReference type="GO" id="GO:0000166">
    <property type="term" value="F:nucleotide binding"/>
    <property type="evidence" value="ECO:0007669"/>
    <property type="project" value="InterPro"/>
</dbReference>
<organism evidence="4 5">
    <name type="scientific">Leucobacter chromiisoli</name>
    <dbReference type="NCBI Taxonomy" id="2796471"/>
    <lineage>
        <taxon>Bacteria</taxon>
        <taxon>Bacillati</taxon>
        <taxon>Actinomycetota</taxon>
        <taxon>Actinomycetes</taxon>
        <taxon>Micrococcales</taxon>
        <taxon>Microbacteriaceae</taxon>
        <taxon>Leucobacter</taxon>
    </lineage>
</organism>
<name>A0A934Q391_9MICO</name>
<dbReference type="InterPro" id="IPR055170">
    <property type="entry name" value="GFO_IDH_MocA-like_dom"/>
</dbReference>
<dbReference type="AlphaFoldDB" id="A0A934Q391"/>
<dbReference type="InterPro" id="IPR000683">
    <property type="entry name" value="Gfo/Idh/MocA-like_OxRdtase_N"/>
</dbReference>
<evidence type="ECO:0000259" key="2">
    <source>
        <dbReference type="Pfam" id="PF01408"/>
    </source>
</evidence>
<dbReference type="PANTHER" id="PTHR43377">
    <property type="entry name" value="BILIVERDIN REDUCTASE A"/>
    <property type="match status" value="1"/>
</dbReference>
<evidence type="ECO:0000313" key="4">
    <source>
        <dbReference type="EMBL" id="MBK0417675.1"/>
    </source>
</evidence>
<sequence length="337" mass="36457">MAIRIGIIGLGMMGRHHVRVAREVEGVELVAVADGMGDPHGAAGGVPRYDSVEELIAHGIDAAVVAVPTQFHEEVGLTLAEAGVHALIEKPIAHSIEAGQRLVDAFESRGLIGAVGHIERFNPALIELRKRLDRGELGQVYQIHTRRQGPFPSRIADVGVVKDLGSHDIDLTAWLAGSGYVGVAAQTAFQSGRQHEDMVTVSAKLANGIITNHLVNWLTPFKERLTLVTGERGSFIADTLTADLTFYENGTFTSDWDAVTAFRGVSEGAVTRFALEKREPLRSEHEAFRDRILGRPSEAVTLREGLEVLRVCEASIESARSGRTVHLGRIDDEASGE</sequence>
<keyword evidence="1" id="KW-0520">NAD</keyword>
<gene>
    <name evidence="4" type="ORF">JD276_01310</name>
</gene>
<accession>A0A934Q391</accession>
<keyword evidence="5" id="KW-1185">Reference proteome</keyword>
<feature type="domain" description="GFO/IDH/MocA-like oxidoreductase" evidence="3">
    <location>
        <begin position="127"/>
        <end position="235"/>
    </location>
</feature>
<dbReference type="InterPro" id="IPR051450">
    <property type="entry name" value="Gfo/Idh/MocA_Oxidoreductases"/>
</dbReference>
<evidence type="ECO:0000256" key="1">
    <source>
        <dbReference type="ARBA" id="ARBA00023027"/>
    </source>
</evidence>
<dbReference type="Gene3D" id="3.40.50.720">
    <property type="entry name" value="NAD(P)-binding Rossmann-like Domain"/>
    <property type="match status" value="1"/>
</dbReference>
<feature type="domain" description="Gfo/Idh/MocA-like oxidoreductase N-terminal" evidence="2">
    <location>
        <begin position="3"/>
        <end position="117"/>
    </location>
</feature>
<comment type="caution">
    <text evidence="4">The sequence shown here is derived from an EMBL/GenBank/DDBJ whole genome shotgun (WGS) entry which is preliminary data.</text>
</comment>
<dbReference type="Pfam" id="PF22725">
    <property type="entry name" value="GFO_IDH_MocA_C3"/>
    <property type="match status" value="1"/>
</dbReference>